<protein>
    <submittedName>
        <fullName evidence="3">Outer membrane protein IcsA autotransporter</fullName>
    </submittedName>
</protein>
<dbReference type="PANTHER" id="PTHR12338">
    <property type="entry name" value="AUTOTRANSPORTER"/>
    <property type="match status" value="1"/>
</dbReference>
<reference evidence="3 4" key="1">
    <citation type="submission" date="2018-06" db="EMBL/GenBank/DDBJ databases">
        <authorList>
            <consortium name="Pathogen Informatics"/>
            <person name="Doyle S."/>
        </authorList>
    </citation>
    <scope>NUCLEOTIDE SEQUENCE [LARGE SCALE GENOMIC DNA]</scope>
    <source>
        <strain evidence="3 4">NCTC12151</strain>
    </source>
</reference>
<dbReference type="Proteomes" id="UP000249005">
    <property type="component" value="Chromosome 1"/>
</dbReference>
<dbReference type="InterPro" id="IPR005546">
    <property type="entry name" value="Autotransporte_beta"/>
</dbReference>
<dbReference type="InterPro" id="IPR036709">
    <property type="entry name" value="Autotransporte_beta_dom_sf"/>
</dbReference>
<dbReference type="InterPro" id="IPR011050">
    <property type="entry name" value="Pectin_lyase_fold/virulence"/>
</dbReference>
<dbReference type="Gene3D" id="2.40.128.130">
    <property type="entry name" value="Autotransporter beta-domain"/>
    <property type="match status" value="1"/>
</dbReference>
<dbReference type="InterPro" id="IPR043990">
    <property type="entry name" value="AC_1"/>
</dbReference>
<dbReference type="Pfam" id="PF03797">
    <property type="entry name" value="Autotransporter"/>
    <property type="match status" value="1"/>
</dbReference>
<dbReference type="PROSITE" id="PS51208">
    <property type="entry name" value="AUTOTRANSPORTER"/>
    <property type="match status" value="1"/>
</dbReference>
<dbReference type="SUPFAM" id="SSF103515">
    <property type="entry name" value="Autotransporter"/>
    <property type="match status" value="1"/>
</dbReference>
<keyword evidence="4" id="KW-1185">Reference proteome</keyword>
<feature type="region of interest" description="Disordered" evidence="1">
    <location>
        <begin position="597"/>
        <end position="622"/>
    </location>
</feature>
<organism evidence="3 4">
    <name type="scientific">Leminorella richardii</name>
    <dbReference type="NCBI Taxonomy" id="158841"/>
    <lineage>
        <taxon>Bacteria</taxon>
        <taxon>Pseudomonadati</taxon>
        <taxon>Pseudomonadota</taxon>
        <taxon>Gammaproteobacteria</taxon>
        <taxon>Enterobacterales</taxon>
        <taxon>Budviciaceae</taxon>
        <taxon>Leminorella</taxon>
    </lineage>
</organism>
<accession>A0A2X4V4P7</accession>
<dbReference type="AlphaFoldDB" id="A0A2X4V4P7"/>
<dbReference type="Gene3D" id="2.160.20.20">
    <property type="match status" value="1"/>
</dbReference>
<dbReference type="NCBIfam" id="TIGR01414">
    <property type="entry name" value="autotrans_barl"/>
    <property type="match status" value="1"/>
</dbReference>
<feature type="domain" description="Autotransporter" evidence="2">
    <location>
        <begin position="664"/>
        <end position="947"/>
    </location>
</feature>
<evidence type="ECO:0000313" key="4">
    <source>
        <dbReference type="Proteomes" id="UP000249005"/>
    </source>
</evidence>
<dbReference type="InterPro" id="IPR006315">
    <property type="entry name" value="OM_autotransptr_brl_dom"/>
</dbReference>
<dbReference type="CDD" id="cd01344">
    <property type="entry name" value="PL2_Passenger_AT"/>
    <property type="match status" value="1"/>
</dbReference>
<proteinExistence type="predicted"/>
<name>A0A2X4V4P7_9GAMM</name>
<dbReference type="SUPFAM" id="SSF51126">
    <property type="entry name" value="Pectin lyase-like"/>
    <property type="match status" value="1"/>
</dbReference>
<evidence type="ECO:0000256" key="1">
    <source>
        <dbReference type="SAM" id="MobiDB-lite"/>
    </source>
</evidence>
<dbReference type="InterPro" id="IPR050909">
    <property type="entry name" value="Bact_Autotransporter_VF"/>
</dbReference>
<dbReference type="Pfam" id="PF18883">
    <property type="entry name" value="AC_1"/>
    <property type="match status" value="1"/>
</dbReference>
<dbReference type="OrthoDB" id="6053567at2"/>
<dbReference type="KEGG" id="lri:NCTC12151_02889"/>
<dbReference type="SMART" id="SM00869">
    <property type="entry name" value="Autotransporter"/>
    <property type="match status" value="1"/>
</dbReference>
<dbReference type="RefSeq" id="WP_111741262.1">
    <property type="nucleotide sequence ID" value="NZ_LR698987.1"/>
</dbReference>
<dbReference type="InterPro" id="IPR012332">
    <property type="entry name" value="Autotransporter_pectin_lyase_C"/>
</dbReference>
<dbReference type="EMBL" id="LS483470">
    <property type="protein sequence ID" value="SQI43178.1"/>
    <property type="molecule type" value="Genomic_DNA"/>
</dbReference>
<evidence type="ECO:0000313" key="3">
    <source>
        <dbReference type="EMBL" id="SQI43178.1"/>
    </source>
</evidence>
<evidence type="ECO:0000259" key="2">
    <source>
        <dbReference type="PROSITE" id="PS51208"/>
    </source>
</evidence>
<dbReference type="PANTHER" id="PTHR12338:SF5">
    <property type="entry name" value="ANTIGEN 43-RELATED"/>
    <property type="match status" value="1"/>
</dbReference>
<gene>
    <name evidence="3" type="primary">icsA_19</name>
    <name evidence="3" type="ORF">NCTC12151_02889</name>
</gene>
<feature type="compositionally biased region" description="Acidic residues" evidence="1">
    <location>
        <begin position="606"/>
        <end position="620"/>
    </location>
</feature>
<dbReference type="GO" id="GO:0019867">
    <property type="term" value="C:outer membrane"/>
    <property type="evidence" value="ECO:0007669"/>
    <property type="project" value="InterPro"/>
</dbReference>
<sequence length="947" mass="100785">MKKNVFKHSLLYASLFAVYAVGIPVNAKELLIENVDSTADWGIYLLDGGEDYVIKGKDGISDITVKRNAAFVGGIGWRYPSNDRVTARLEGIDKIAFNIHTTQSGGTVSGFSGNQANLDGSNTDIVFNLEFTDTDILKRGTSYGVVSGSTVDAGISQDTANFSSKNYVTTTVNNLDISMKTNGGMFHLQSGLRAIQGAYNDTGAGPAGQIVVKGDLTLSLDGGRQEGIYISGQGDVTDAVASRVILEGDSTITLNNGKGSDNSAIKVGKSRAVGSGRGELYSYGNMHIDMANTSGSAIKLAVNGTKLIADSDTSSTTVISNGNALNVGQNDWGVESSSDDITASFNNASFSTTSSTSSLLKVYQQQTGVSFNFKGEQTQLNMAEGSSAWVLDVDNDSSVNMTLSDGEMKGLVNKADSATVDLALSQGARWTLQENGDVSTTLTKLSLEDGGVLDATYSAGSVPTAFVLNGDVNSLRGGLIMLSQSGRTLAGDILTINGNYTGGATLADAGRIALDTALGNDGSLTDKLMINGMADGYTKVSINNVGGLGAGTLEGIEIITTQGTTADAFSQEGRVVAGSYDYSLVNKGTNWYLTSQFIDPTVPTDPDPDPDPGTDPDPEPGESIRVLRPEIGSYLANAAAGNTLFTTRLHDRLGETQYTDALTSEKLVTSMWMRNEGGRNSFRDGSGQLKTTGNRYVVQIGGDLAQWSTDGLNRWHLGAMAGYANAESKTHSRLKGHESKSKIDGYSAGLYGTWYANAQDKSGAYVDSWVLYNWFDNEVKGDDLKADNYKSRGVTASLETGYSFRLGGSENANYWLSPRAQAVWMGVGSDSHRDAYGTRVQDGESNNLLTRLGLKAYASGRADTDSDKQRTFQPFVEVNWLHYMKDVSVKLDNDRHYQDGAKNIGEVKLGVEGQLTSKLNVWGNVAQQVGDSGYHDSQAMLGVKYSF</sequence>